<dbReference type="PANTHER" id="PTHR34047:SF8">
    <property type="entry name" value="PROTEIN YKFC"/>
    <property type="match status" value="1"/>
</dbReference>
<dbReference type="PROSITE" id="PS50878">
    <property type="entry name" value="RT_POL"/>
    <property type="match status" value="1"/>
</dbReference>
<reference evidence="2" key="1">
    <citation type="submission" date="2023-03" db="EMBL/GenBank/DDBJ databases">
        <title>Amycolatopsis taiwanensis NBRC 103393.</title>
        <authorList>
            <person name="Ichikawa N."/>
            <person name="Sato H."/>
            <person name="Tonouchi N."/>
        </authorList>
    </citation>
    <scope>NUCLEOTIDE SEQUENCE</scope>
    <source>
        <strain evidence="2">NBRC 103393</strain>
    </source>
</reference>
<dbReference type="Pfam" id="PF08388">
    <property type="entry name" value="GIIM"/>
    <property type="match status" value="1"/>
</dbReference>
<name>A0A9W6VHZ1_9PSEU</name>
<evidence type="ECO:0000259" key="1">
    <source>
        <dbReference type="PROSITE" id="PS50878"/>
    </source>
</evidence>
<dbReference type="EMBL" id="BSTI01000009">
    <property type="protein sequence ID" value="GLY67897.1"/>
    <property type="molecule type" value="Genomic_DNA"/>
</dbReference>
<protein>
    <recommendedName>
        <fullName evidence="1">Reverse transcriptase domain-containing protein</fullName>
    </recommendedName>
</protein>
<dbReference type="PANTHER" id="PTHR34047">
    <property type="entry name" value="NUCLEAR INTRON MATURASE 1, MITOCHONDRIAL-RELATED"/>
    <property type="match status" value="1"/>
</dbReference>
<dbReference type="InterPro" id="IPR000477">
    <property type="entry name" value="RT_dom"/>
</dbReference>
<sequence>MIRYADDFVVLVNGTREQAESQWDEVGDVLSEIGLRLAPEKTQVVHINEGFDFLGFRIQRHRQWGSDRWHIYSYPSKKSVANVQRKIKETTGNNTINHPASYVFTRLNYITRGWASYFRHGASKTAFSDLQHYLWWRVWIWLRKKHPNKGLKWVVRRYHPYQGWQPSTDGVDLYQPATMAIQRYRWRGTIIPTPWTQTPRHATT</sequence>
<keyword evidence="3" id="KW-1185">Reference proteome</keyword>
<gene>
    <name evidence="2" type="ORF">Atai01_45160</name>
</gene>
<dbReference type="Pfam" id="PF00078">
    <property type="entry name" value="RVT_1"/>
    <property type="match status" value="1"/>
</dbReference>
<dbReference type="Proteomes" id="UP001165136">
    <property type="component" value="Unassembled WGS sequence"/>
</dbReference>
<evidence type="ECO:0000313" key="2">
    <source>
        <dbReference type="EMBL" id="GLY67897.1"/>
    </source>
</evidence>
<dbReference type="AlphaFoldDB" id="A0A9W6VHZ1"/>
<dbReference type="SUPFAM" id="SSF56672">
    <property type="entry name" value="DNA/RNA polymerases"/>
    <property type="match status" value="1"/>
</dbReference>
<dbReference type="InterPro" id="IPR043502">
    <property type="entry name" value="DNA/RNA_pol_sf"/>
</dbReference>
<dbReference type="InterPro" id="IPR013597">
    <property type="entry name" value="Mat_intron_G2"/>
</dbReference>
<organism evidence="2 3">
    <name type="scientific">Amycolatopsis taiwanensis</name>
    <dbReference type="NCBI Taxonomy" id="342230"/>
    <lineage>
        <taxon>Bacteria</taxon>
        <taxon>Bacillati</taxon>
        <taxon>Actinomycetota</taxon>
        <taxon>Actinomycetes</taxon>
        <taxon>Pseudonocardiales</taxon>
        <taxon>Pseudonocardiaceae</taxon>
        <taxon>Amycolatopsis</taxon>
    </lineage>
</organism>
<feature type="domain" description="Reverse transcriptase" evidence="1">
    <location>
        <begin position="1"/>
        <end position="58"/>
    </location>
</feature>
<proteinExistence type="predicted"/>
<dbReference type="InterPro" id="IPR051083">
    <property type="entry name" value="GrpII_Intron_Splice-Mob/Def"/>
</dbReference>
<evidence type="ECO:0000313" key="3">
    <source>
        <dbReference type="Proteomes" id="UP001165136"/>
    </source>
</evidence>
<accession>A0A9W6VHZ1</accession>
<comment type="caution">
    <text evidence="2">The sequence shown here is derived from an EMBL/GenBank/DDBJ whole genome shotgun (WGS) entry which is preliminary data.</text>
</comment>